<comment type="caution">
    <text evidence="5">The sequence shown here is derived from an EMBL/GenBank/DDBJ whole genome shotgun (WGS) entry which is preliminary data.</text>
</comment>
<dbReference type="PANTHER" id="PTHR23135:SF7">
    <property type="entry name" value="LIPID II ISOGLUTAMINYL SYNTHASE (GLUTAMINE-HYDROLYZING) SUBUNIT MURT"/>
    <property type="match status" value="1"/>
</dbReference>
<organism evidence="5 6">
    <name type="scientific">Carnobacterium maltaromaticum</name>
    <name type="common">Carnobacterium piscicola</name>
    <dbReference type="NCBI Taxonomy" id="2751"/>
    <lineage>
        <taxon>Bacteria</taxon>
        <taxon>Bacillati</taxon>
        <taxon>Bacillota</taxon>
        <taxon>Bacilli</taxon>
        <taxon>Lactobacillales</taxon>
        <taxon>Carnobacteriaceae</taxon>
        <taxon>Carnobacterium</taxon>
    </lineage>
</organism>
<evidence type="ECO:0000259" key="3">
    <source>
        <dbReference type="Pfam" id="PF08245"/>
    </source>
</evidence>
<dbReference type="InterPro" id="IPR043703">
    <property type="entry name" value="Lipid_II_synth_MurT"/>
</dbReference>
<dbReference type="GO" id="GO:0005524">
    <property type="term" value="F:ATP binding"/>
    <property type="evidence" value="ECO:0007669"/>
    <property type="project" value="UniProtKB-UniRule"/>
</dbReference>
<keyword evidence="2" id="KW-0547">Nucleotide-binding</keyword>
<feature type="binding site" evidence="2">
    <location>
        <position position="230"/>
    </location>
    <ligand>
        <name>Zn(2+)</name>
        <dbReference type="ChEBI" id="CHEBI:29105"/>
    </ligand>
</feature>
<keyword evidence="2" id="KW-0961">Cell wall biogenesis/degradation</keyword>
<accession>A0AAW9K1L7</accession>
<keyword evidence="2" id="KW-0133">Cell shape</keyword>
<reference evidence="5" key="1">
    <citation type="submission" date="2023-08" db="EMBL/GenBank/DDBJ databases">
        <title>Genomic characterization of piscicolin 126 produced by Carnobacterium maltaromaticum CM22 strain isolated from salmon (Salmo salar).</title>
        <authorList>
            <person name="Gonzalez-Gragera E."/>
            <person name="Garcia-Lopez J.D."/>
            <person name="Teso-Perez C."/>
            <person name="Gimenez-Hernandez I."/>
            <person name="Peralta-Sanchez J.M."/>
            <person name="Valdivia E."/>
            <person name="Montalban-Lopez M."/>
            <person name="Martin-Platero A.M."/>
            <person name="Banos A."/>
            <person name="Martinez-Bueno M."/>
        </authorList>
    </citation>
    <scope>NUCLEOTIDE SEQUENCE</scope>
    <source>
        <strain evidence="5">CM22</strain>
    </source>
</reference>
<keyword evidence="2 5" id="KW-0436">Ligase</keyword>
<comment type="similarity">
    <text evidence="2">Belongs to the MurCDEF family. MurT subfamily.</text>
</comment>
<name>A0AAW9K1L7_CARML</name>
<keyword evidence="2" id="KW-0573">Peptidoglycan synthesis</keyword>
<dbReference type="GO" id="GO:0009252">
    <property type="term" value="P:peptidoglycan biosynthetic process"/>
    <property type="evidence" value="ECO:0007669"/>
    <property type="project" value="UniProtKB-UniRule"/>
</dbReference>
<dbReference type="GO" id="GO:0016881">
    <property type="term" value="F:acid-amino acid ligase activity"/>
    <property type="evidence" value="ECO:0007669"/>
    <property type="project" value="InterPro"/>
</dbReference>
<proteinExistence type="inferred from homology"/>
<dbReference type="PANTHER" id="PTHR23135">
    <property type="entry name" value="MUR LIGASE FAMILY MEMBER"/>
    <property type="match status" value="1"/>
</dbReference>
<evidence type="ECO:0000259" key="4">
    <source>
        <dbReference type="Pfam" id="PF08353"/>
    </source>
</evidence>
<dbReference type="Proteomes" id="UP001290462">
    <property type="component" value="Unassembled WGS sequence"/>
</dbReference>
<comment type="subunit">
    <text evidence="2">Forms a heterodimer with GatD.</text>
</comment>
<evidence type="ECO:0000256" key="1">
    <source>
        <dbReference type="ARBA" id="ARBA00004752"/>
    </source>
</evidence>
<feature type="domain" description="Mur ligase central" evidence="3">
    <location>
        <begin position="54"/>
        <end position="177"/>
    </location>
</feature>
<feature type="active site" evidence="2">
    <location>
        <position position="358"/>
    </location>
</feature>
<comment type="function">
    <text evidence="2">The lipid II isoglutaminyl synthase complex catalyzes the formation of alpha-D-isoglutamine in the cell wall lipid II stem peptide. The MurT subunit catalyzes the ATP-dependent amidation of D-glutamate residue of lipid II, converting it to an isoglutamine residue.</text>
</comment>
<dbReference type="InterPro" id="IPR036565">
    <property type="entry name" value="Mur-like_cat_sf"/>
</dbReference>
<dbReference type="AlphaFoldDB" id="A0AAW9K1L7"/>
<dbReference type="GO" id="GO:0008270">
    <property type="term" value="F:zinc ion binding"/>
    <property type="evidence" value="ECO:0007669"/>
    <property type="project" value="UniProtKB-UniRule"/>
</dbReference>
<feature type="binding site" evidence="2">
    <location>
        <position position="233"/>
    </location>
    <ligand>
        <name>Zn(2+)</name>
        <dbReference type="ChEBI" id="CHEBI:29105"/>
    </ligand>
</feature>
<comment type="catalytic activity">
    <reaction evidence="2">
        <text>beta-D-GlcNAc-(1-&gt;4)-Mur2Ac(oyl-L-Ala-gamma-D-O-P-Glu-L-Lys-D-Ala-D-Ala)-di-trans,octa-cis-undecaprenyl diphosphate + NH4(+) = beta-D-GlcNAc-(1-&gt;4)-Mur2Ac(oyl-L-Ala-D-isoglutaminyl-L-Lys-D-Ala-D-Ala)-di-trans,octa-cis-undecaprenyl diphosphate + phosphate + H(+)</text>
        <dbReference type="Rhea" id="RHEA:57932"/>
        <dbReference type="ChEBI" id="CHEBI:15378"/>
        <dbReference type="ChEBI" id="CHEBI:28938"/>
        <dbReference type="ChEBI" id="CHEBI:43474"/>
        <dbReference type="ChEBI" id="CHEBI:62233"/>
        <dbReference type="ChEBI" id="CHEBI:143132"/>
    </reaction>
</comment>
<feature type="domain" description="Lipid II isoglutaminyl synthase (glutamine-hydrolyzing) subunit MurT C-terminal" evidence="4">
    <location>
        <begin position="322"/>
        <end position="431"/>
    </location>
</feature>
<evidence type="ECO:0000313" key="6">
    <source>
        <dbReference type="Proteomes" id="UP001290462"/>
    </source>
</evidence>
<keyword evidence="2" id="KW-0862">Zinc</keyword>
<dbReference type="RefSeq" id="WP_322808301.1">
    <property type="nucleotide sequence ID" value="NZ_JAVBVO010000001.1"/>
</dbReference>
<comment type="catalytic activity">
    <reaction evidence="2">
        <text>beta-D-GlcNAc-(1-&gt;4)-Mur2Ac(oyl-L-Ala-gamma-D-Glu-L-Lys-D-Ala-D-Ala)-di-trans,octa-cis-undecaprenyl diphosphate + L-glutamine + ATP + H2O = beta-D-GlcNAc-(1-&gt;4)-Mur2Ac(oyl-L-Ala-D-isoglutaminyl-L-Lys-D-Ala-D-Ala)-di-trans,octa-cis-undecaprenyl diphosphate + L-glutamate + ADP + phosphate + H(+)</text>
        <dbReference type="Rhea" id="RHEA:57928"/>
        <dbReference type="ChEBI" id="CHEBI:15377"/>
        <dbReference type="ChEBI" id="CHEBI:15378"/>
        <dbReference type="ChEBI" id="CHEBI:29985"/>
        <dbReference type="ChEBI" id="CHEBI:30616"/>
        <dbReference type="ChEBI" id="CHEBI:43474"/>
        <dbReference type="ChEBI" id="CHEBI:58359"/>
        <dbReference type="ChEBI" id="CHEBI:60033"/>
        <dbReference type="ChEBI" id="CHEBI:62233"/>
        <dbReference type="ChEBI" id="CHEBI:456216"/>
        <dbReference type="EC" id="6.3.5.13"/>
    </reaction>
</comment>
<dbReference type="HAMAP" id="MF_02214">
    <property type="entry name" value="Lipid_II_synth_MurT"/>
    <property type="match status" value="1"/>
</dbReference>
<keyword evidence="2" id="KW-0479">Metal-binding</keyword>
<evidence type="ECO:0000256" key="2">
    <source>
        <dbReference type="HAMAP-Rule" id="MF_02214"/>
    </source>
</evidence>
<comment type="catalytic activity">
    <reaction evidence="2">
        <text>beta-D-GlcNAc-(1-&gt;4)-Mur2Ac(oyl-L-Ala-gamma-D-Glu-L-Lys-D-Ala-D-Ala)-di-trans,octa-cis-undecaprenyl diphosphate + ATP = beta-D-GlcNAc-(1-&gt;4)-Mur2Ac(oyl-L-Ala-gamma-D-O-P-Glu-L-Lys-D-Ala-D-Ala)-di-trans,octa-cis-undecaprenyl diphosphate + ADP</text>
        <dbReference type="Rhea" id="RHEA:59488"/>
        <dbReference type="ChEBI" id="CHEBI:30616"/>
        <dbReference type="ChEBI" id="CHEBI:60033"/>
        <dbReference type="ChEBI" id="CHEBI:143132"/>
        <dbReference type="ChEBI" id="CHEBI:456216"/>
    </reaction>
</comment>
<dbReference type="Gene3D" id="3.40.1190.10">
    <property type="entry name" value="Mur-like, catalytic domain"/>
    <property type="match status" value="1"/>
</dbReference>
<dbReference type="GO" id="GO:0008360">
    <property type="term" value="P:regulation of cell shape"/>
    <property type="evidence" value="ECO:0007669"/>
    <property type="project" value="UniProtKB-KW"/>
</dbReference>
<keyword evidence="2" id="KW-0067">ATP-binding</keyword>
<feature type="binding site" evidence="2">
    <location>
        <position position="211"/>
    </location>
    <ligand>
        <name>Zn(2+)</name>
        <dbReference type="ChEBI" id="CHEBI:29105"/>
    </ligand>
</feature>
<dbReference type="InterPro" id="IPR013564">
    <property type="entry name" value="MurT_C"/>
</dbReference>
<evidence type="ECO:0000313" key="5">
    <source>
        <dbReference type="EMBL" id="MDZ5757292.1"/>
    </source>
</evidence>
<dbReference type="SUPFAM" id="SSF53623">
    <property type="entry name" value="MurD-like peptide ligases, catalytic domain"/>
    <property type="match status" value="1"/>
</dbReference>
<dbReference type="GO" id="GO:0071555">
    <property type="term" value="P:cell wall organization"/>
    <property type="evidence" value="ECO:0007669"/>
    <property type="project" value="UniProtKB-KW"/>
</dbReference>
<gene>
    <name evidence="2" type="primary">murT</name>
    <name evidence="5" type="ORF">RAK27_01315</name>
</gene>
<protein>
    <recommendedName>
        <fullName evidence="2">Lipid II isoglutaminyl synthase (glutamine-hydrolyzing) subunit MurT</fullName>
        <ecNumber evidence="2">6.3.5.13</ecNumber>
    </recommendedName>
</protein>
<dbReference type="Pfam" id="PF08245">
    <property type="entry name" value="Mur_ligase_M"/>
    <property type="match status" value="1"/>
</dbReference>
<dbReference type="EMBL" id="JAVBVO010000001">
    <property type="protein sequence ID" value="MDZ5757292.1"/>
    <property type="molecule type" value="Genomic_DNA"/>
</dbReference>
<dbReference type="Pfam" id="PF08353">
    <property type="entry name" value="MurT_C"/>
    <property type="match status" value="1"/>
</dbReference>
<comment type="pathway">
    <text evidence="1 2">Cell wall biogenesis; peptidoglycan biosynthesis.</text>
</comment>
<feature type="binding site" evidence="2">
    <location>
        <position position="208"/>
    </location>
    <ligand>
        <name>Zn(2+)</name>
        <dbReference type="ChEBI" id="CHEBI:29105"/>
    </ligand>
</feature>
<sequence>MSIRSSFAIMVGKTTRWGLHTFFKGGSSLPGMITQKIDPNVLGALAKDYEVVIVTGTNGKTLTTALTFQVLKQKYPNIITNPTGANMQQGIISTFLMHDSANKKDQKKIAVLEVDEASLVHVTKYIKPKAILFTNVFRDQMDRFGEIYTIYQMMVDGAALAPTAKIISNGDAPIFNSLDTVNERIYFGFDDQPDGELMAHYNTDGILCPHCQNILHYKFITYSNLGKYYCPNCDFKRPELTYRLTKMLKMDHQSSKFEIDGEAFQINVGGLYNVYNALSAYSIGRLFDVSPAEIRAGFNLAEKVFGRQEVIKIGEKEITINLVKNPVGLNQILEMIALDPRPFSLVSILNANYADGIDVSWIWDANYEKIMEMDIKQFTVSGERVNDIATRLEVAGVPKDELQVLPNLSDVIKSFEKAPTEHIYVLATYTAVLQLRKELAAAGYVKEGM</sequence>
<dbReference type="InterPro" id="IPR013221">
    <property type="entry name" value="Mur_ligase_cen"/>
</dbReference>
<dbReference type="GO" id="GO:0140282">
    <property type="term" value="F:carbon-nitrogen ligase activity on lipid II"/>
    <property type="evidence" value="ECO:0007669"/>
    <property type="project" value="UniProtKB-UniRule"/>
</dbReference>
<dbReference type="EC" id="6.3.5.13" evidence="2"/>